<feature type="signal peptide" evidence="1">
    <location>
        <begin position="1"/>
        <end position="22"/>
    </location>
</feature>
<organism evidence="3 4">
    <name type="scientific">Aliigemmobacter aestuarii</name>
    <dbReference type="NCBI Taxonomy" id="1445661"/>
    <lineage>
        <taxon>Bacteria</taxon>
        <taxon>Pseudomonadati</taxon>
        <taxon>Pseudomonadota</taxon>
        <taxon>Alphaproteobacteria</taxon>
        <taxon>Rhodobacterales</taxon>
        <taxon>Paracoccaceae</taxon>
        <taxon>Aliigemmobacter</taxon>
    </lineage>
</organism>
<dbReference type="Pfam" id="PF01607">
    <property type="entry name" value="CBM_14"/>
    <property type="match status" value="1"/>
</dbReference>
<feature type="chain" id="PRO_5020948567" evidence="1">
    <location>
        <begin position="23"/>
        <end position="52"/>
    </location>
</feature>
<keyword evidence="3" id="KW-0456">Lyase</keyword>
<sequence>MKTKAILAALALVIAPVSGVAAGCSGHQEASMSCAEGSVWNPETKACERTTS</sequence>
<keyword evidence="4" id="KW-1185">Reference proteome</keyword>
<dbReference type="PROSITE" id="PS51257">
    <property type="entry name" value="PROKAR_LIPOPROTEIN"/>
    <property type="match status" value="1"/>
</dbReference>
<protein>
    <submittedName>
        <fullName evidence="3">Adenylosuccinate lyase</fullName>
    </submittedName>
</protein>
<gene>
    <name evidence="3" type="ORF">E7811_01150</name>
</gene>
<evidence type="ECO:0000313" key="3">
    <source>
        <dbReference type="EMBL" id="THD84391.1"/>
    </source>
</evidence>
<accession>A0A4S3MSG2</accession>
<name>A0A4S3MSG2_9RHOB</name>
<evidence type="ECO:0000256" key="1">
    <source>
        <dbReference type="SAM" id="SignalP"/>
    </source>
</evidence>
<dbReference type="OrthoDB" id="7875269at2"/>
<dbReference type="AlphaFoldDB" id="A0A4S3MSG2"/>
<feature type="domain" description="Chitin-binding type-2" evidence="2">
    <location>
        <begin position="24"/>
        <end position="50"/>
    </location>
</feature>
<dbReference type="GO" id="GO:0005576">
    <property type="term" value="C:extracellular region"/>
    <property type="evidence" value="ECO:0007669"/>
    <property type="project" value="InterPro"/>
</dbReference>
<dbReference type="RefSeq" id="WP_136392772.1">
    <property type="nucleotide sequence ID" value="NZ_SSND01000001.1"/>
</dbReference>
<comment type="caution">
    <text evidence="3">The sequence shown here is derived from an EMBL/GenBank/DDBJ whole genome shotgun (WGS) entry which is preliminary data.</text>
</comment>
<dbReference type="InterPro" id="IPR002557">
    <property type="entry name" value="Chitin-bd_dom"/>
</dbReference>
<evidence type="ECO:0000259" key="2">
    <source>
        <dbReference type="Pfam" id="PF01607"/>
    </source>
</evidence>
<keyword evidence="1" id="KW-0732">Signal</keyword>
<dbReference type="GO" id="GO:0016829">
    <property type="term" value="F:lyase activity"/>
    <property type="evidence" value="ECO:0007669"/>
    <property type="project" value="UniProtKB-KW"/>
</dbReference>
<proteinExistence type="predicted"/>
<evidence type="ECO:0000313" key="4">
    <source>
        <dbReference type="Proteomes" id="UP000309450"/>
    </source>
</evidence>
<dbReference type="Proteomes" id="UP000309450">
    <property type="component" value="Unassembled WGS sequence"/>
</dbReference>
<dbReference type="EMBL" id="SSND01000001">
    <property type="protein sequence ID" value="THD84391.1"/>
    <property type="molecule type" value="Genomic_DNA"/>
</dbReference>
<dbReference type="GO" id="GO:0008061">
    <property type="term" value="F:chitin binding"/>
    <property type="evidence" value="ECO:0007669"/>
    <property type="project" value="InterPro"/>
</dbReference>
<reference evidence="3 4" key="1">
    <citation type="submission" date="2019-04" db="EMBL/GenBank/DDBJ databases">
        <title>Draft genome sequence of Gemmobacter aestuarii sp. nov.</title>
        <authorList>
            <person name="Hameed A."/>
            <person name="Lin S.-Y."/>
            <person name="Shahina M."/>
            <person name="Lai W.-A."/>
            <person name="Young C.-C."/>
        </authorList>
    </citation>
    <scope>NUCLEOTIDE SEQUENCE [LARGE SCALE GENOMIC DNA]</scope>
    <source>
        <strain evidence="3 4">CC-PW-75</strain>
    </source>
</reference>